<dbReference type="InterPro" id="IPR005123">
    <property type="entry name" value="Oxoglu/Fe-dep_dioxygenase_dom"/>
</dbReference>
<dbReference type="InterPro" id="IPR006620">
    <property type="entry name" value="Pro_4_hyd_alph"/>
</dbReference>
<dbReference type="GO" id="GO:0031543">
    <property type="term" value="F:peptidyl-proline dioxygenase activity"/>
    <property type="evidence" value="ECO:0007669"/>
    <property type="project" value="TreeGrafter"/>
</dbReference>
<dbReference type="SMART" id="SM00702">
    <property type="entry name" value="P4Hc"/>
    <property type="match status" value="1"/>
</dbReference>
<evidence type="ECO:0000256" key="1">
    <source>
        <dbReference type="ARBA" id="ARBA00001961"/>
    </source>
</evidence>
<dbReference type="Gene3D" id="2.60.120.620">
    <property type="entry name" value="q2cbj1_9rhob like domain"/>
    <property type="match status" value="1"/>
</dbReference>
<dbReference type="Pfam" id="PF13640">
    <property type="entry name" value="2OG-FeII_Oxy_3"/>
    <property type="match status" value="1"/>
</dbReference>
<evidence type="ECO:0000256" key="4">
    <source>
        <dbReference type="ARBA" id="ARBA00022964"/>
    </source>
</evidence>
<evidence type="ECO:0000259" key="7">
    <source>
        <dbReference type="PROSITE" id="PS51471"/>
    </source>
</evidence>
<keyword evidence="5" id="KW-0560">Oxidoreductase</keyword>
<keyword evidence="2" id="KW-0479">Metal-binding</keyword>
<evidence type="ECO:0000256" key="5">
    <source>
        <dbReference type="ARBA" id="ARBA00023002"/>
    </source>
</evidence>
<proteinExistence type="predicted"/>
<keyword evidence="9" id="KW-1185">Reference proteome</keyword>
<protein>
    <submittedName>
        <fullName evidence="8">2OG-Fe(II) oxygenase family oxidoreductase</fullName>
    </submittedName>
</protein>
<sequence>MTALTLADGRFDDSGHLVLFENISRDLLHKGYSINPFALPLGLAENLLEHLQQMPEVAFSAAGVGRQQDYSLNGFVRSNQIAWIEGNSDAGAQWLQWVKGLQTYLNRRLFLGLFSFESHFAHYASGDFYKRHVDAFKGQANRVISLIVYLNRDWNPADGGELVIYQDSTDWEGIRVTPAFGTVVAFISEDFPHEVLPARRDRYSIAGWYRLNGSQPDRIDPPN</sequence>
<dbReference type="GO" id="GO:0071456">
    <property type="term" value="P:cellular response to hypoxia"/>
    <property type="evidence" value="ECO:0007669"/>
    <property type="project" value="TreeGrafter"/>
</dbReference>
<dbReference type="PROSITE" id="PS51471">
    <property type="entry name" value="FE2OG_OXY"/>
    <property type="match status" value="1"/>
</dbReference>
<accession>A0A2K8KVL4</accession>
<evidence type="ECO:0000313" key="9">
    <source>
        <dbReference type="Proteomes" id="UP000229757"/>
    </source>
</evidence>
<dbReference type="PANTHER" id="PTHR12907:SF26">
    <property type="entry name" value="HIF PROLYL HYDROXYLASE, ISOFORM C"/>
    <property type="match status" value="1"/>
</dbReference>
<dbReference type="PANTHER" id="PTHR12907">
    <property type="entry name" value="EGL NINE HOMOLOG-RELATED"/>
    <property type="match status" value="1"/>
</dbReference>
<organism evidence="8 9">
    <name type="scientific">Reinekea forsetii</name>
    <dbReference type="NCBI Taxonomy" id="1336806"/>
    <lineage>
        <taxon>Bacteria</taxon>
        <taxon>Pseudomonadati</taxon>
        <taxon>Pseudomonadota</taxon>
        <taxon>Gammaproteobacteria</taxon>
        <taxon>Oceanospirillales</taxon>
        <taxon>Saccharospirillaceae</taxon>
        <taxon>Reinekea</taxon>
    </lineage>
</organism>
<keyword evidence="4" id="KW-0223">Dioxygenase</keyword>
<dbReference type="GO" id="GO:0008198">
    <property type="term" value="F:ferrous iron binding"/>
    <property type="evidence" value="ECO:0007669"/>
    <property type="project" value="TreeGrafter"/>
</dbReference>
<evidence type="ECO:0000313" key="8">
    <source>
        <dbReference type="EMBL" id="ATX78039.1"/>
    </source>
</evidence>
<name>A0A2K8KVL4_9GAMM</name>
<evidence type="ECO:0000256" key="6">
    <source>
        <dbReference type="ARBA" id="ARBA00023004"/>
    </source>
</evidence>
<evidence type="ECO:0000256" key="2">
    <source>
        <dbReference type="ARBA" id="ARBA00022723"/>
    </source>
</evidence>
<dbReference type="EMBL" id="CP011797">
    <property type="protein sequence ID" value="ATX78039.1"/>
    <property type="molecule type" value="Genomic_DNA"/>
</dbReference>
<dbReference type="RefSeq" id="WP_100258255.1">
    <property type="nucleotide sequence ID" value="NZ_CP011797.1"/>
</dbReference>
<dbReference type="Proteomes" id="UP000229757">
    <property type="component" value="Chromosome"/>
</dbReference>
<feature type="domain" description="Fe2OG dioxygenase" evidence="7">
    <location>
        <begin position="109"/>
        <end position="211"/>
    </location>
</feature>
<dbReference type="KEGG" id="rfo:REIFOR_02918"/>
<dbReference type="AlphaFoldDB" id="A0A2K8KVL4"/>
<comment type="cofactor">
    <cofactor evidence="1">
        <name>L-ascorbate</name>
        <dbReference type="ChEBI" id="CHEBI:38290"/>
    </cofactor>
</comment>
<keyword evidence="3" id="KW-0847">Vitamin C</keyword>
<gene>
    <name evidence="8" type="ORF">REIFOR_02918</name>
</gene>
<reference evidence="8 9" key="1">
    <citation type="journal article" date="2017" name="Environ. Microbiol.">
        <title>Genomic and physiological analyses of 'Reinekea forsetii' reveal a versatile opportunistic lifestyle during spring algae blooms.</title>
        <authorList>
            <person name="Avci B."/>
            <person name="Hahnke R.L."/>
            <person name="Chafee M."/>
            <person name="Fischer T."/>
            <person name="Gruber-Vodicka H."/>
            <person name="Tegetmeyer H.E."/>
            <person name="Harder J."/>
            <person name="Fuchs B.M."/>
            <person name="Amann R.I."/>
            <person name="Teeling H."/>
        </authorList>
    </citation>
    <scope>NUCLEOTIDE SEQUENCE [LARGE SCALE GENOMIC DNA]</scope>
    <source>
        <strain evidence="8 9">Hel1_31_D35</strain>
    </source>
</reference>
<dbReference type="InterPro" id="IPR051559">
    <property type="entry name" value="HIF_prolyl_hydroxylases"/>
</dbReference>
<dbReference type="OrthoDB" id="9783171at2"/>
<dbReference type="InterPro" id="IPR044862">
    <property type="entry name" value="Pro_4_hyd_alph_FE2OG_OXY"/>
</dbReference>
<evidence type="ECO:0000256" key="3">
    <source>
        <dbReference type="ARBA" id="ARBA00022896"/>
    </source>
</evidence>
<dbReference type="GO" id="GO:0031418">
    <property type="term" value="F:L-ascorbic acid binding"/>
    <property type="evidence" value="ECO:0007669"/>
    <property type="project" value="UniProtKB-KW"/>
</dbReference>
<keyword evidence="6" id="KW-0408">Iron</keyword>